<name>A0A7G5FGE1_9CORY</name>
<proteinExistence type="predicted"/>
<keyword evidence="2" id="KW-1185">Reference proteome</keyword>
<protein>
    <submittedName>
        <fullName evidence="1">Uncharacterized protein</fullName>
    </submittedName>
</protein>
<evidence type="ECO:0000313" key="2">
    <source>
        <dbReference type="Proteomes" id="UP000515570"/>
    </source>
</evidence>
<gene>
    <name evidence="1" type="ORF">HW450_02785</name>
</gene>
<dbReference type="EMBL" id="CP059833">
    <property type="protein sequence ID" value="QMV85682.1"/>
    <property type="molecule type" value="Genomic_DNA"/>
</dbReference>
<dbReference type="RefSeq" id="WP_182386503.1">
    <property type="nucleotide sequence ID" value="NZ_CP059833.1"/>
</dbReference>
<organism evidence="1 2">
    <name type="scientific">Corynebacterium hindlerae</name>
    <dbReference type="NCBI Taxonomy" id="699041"/>
    <lineage>
        <taxon>Bacteria</taxon>
        <taxon>Bacillati</taxon>
        <taxon>Actinomycetota</taxon>
        <taxon>Actinomycetes</taxon>
        <taxon>Mycobacteriales</taxon>
        <taxon>Corynebacteriaceae</taxon>
        <taxon>Corynebacterium</taxon>
    </lineage>
</organism>
<dbReference type="AlphaFoldDB" id="A0A7G5FGE1"/>
<evidence type="ECO:0000313" key="1">
    <source>
        <dbReference type="EMBL" id="QMV85682.1"/>
    </source>
</evidence>
<dbReference type="Proteomes" id="UP000515570">
    <property type="component" value="Chromosome"/>
</dbReference>
<sequence>MFVINDCVNPAIIEILRDVVEGPEIDVIHGHITFDGHLRVSAVNNLVRNDIPVQTTLETINRANKLLVPLSQMPADQKFTAISFNFSGGRLQTNMKYPE</sequence>
<reference evidence="1 2" key="1">
    <citation type="submission" date="2020-07" db="EMBL/GenBank/DDBJ databases">
        <title>non toxigenic Corynebacterium sp. nov from a clinical source.</title>
        <authorList>
            <person name="Bernier A.-M."/>
            <person name="Bernard K."/>
        </authorList>
    </citation>
    <scope>NUCLEOTIDE SEQUENCE [LARGE SCALE GENOMIC DNA]</scope>
    <source>
        <strain evidence="2">NML 93-0612</strain>
    </source>
</reference>
<accession>A0A7G5FGE1</accession>